<feature type="non-terminal residue" evidence="1">
    <location>
        <position position="65"/>
    </location>
</feature>
<dbReference type="RefSeq" id="XP_018078016.1">
    <property type="nucleotide sequence ID" value="XM_018208577.1"/>
</dbReference>
<protein>
    <submittedName>
        <fullName evidence="1">Uncharacterized protein</fullName>
    </submittedName>
</protein>
<sequence length="65" mass="7321">EADFFKQLSEDVAVAEEDTKAEANVVHGFGSYKSAVVPWLRRTGIEEHTRGLKKDEMHTSFTVPK</sequence>
<proteinExistence type="predicted"/>
<evidence type="ECO:0000313" key="1">
    <source>
        <dbReference type="EMBL" id="KUJ23661.1"/>
    </source>
</evidence>
<dbReference type="GeneID" id="28818303"/>
<feature type="non-terminal residue" evidence="1">
    <location>
        <position position="1"/>
    </location>
</feature>
<reference evidence="1 2" key="1">
    <citation type="submission" date="2015-10" db="EMBL/GenBank/DDBJ databases">
        <title>Full genome of DAOMC 229536 Phialocephala scopiformis, a fungal endophyte of spruce producing the potent anti-insectan compound rugulosin.</title>
        <authorList>
            <consortium name="DOE Joint Genome Institute"/>
            <person name="Walker A.K."/>
            <person name="Frasz S.L."/>
            <person name="Seifert K.A."/>
            <person name="Miller J.D."/>
            <person name="Mondo S.J."/>
            <person name="Labutti K."/>
            <person name="Lipzen A."/>
            <person name="Dockter R."/>
            <person name="Kennedy M."/>
            <person name="Grigoriev I.V."/>
            <person name="Spatafora J.W."/>
        </authorList>
    </citation>
    <scope>NUCLEOTIDE SEQUENCE [LARGE SCALE GENOMIC DNA]</scope>
    <source>
        <strain evidence="1 2">CBS 120377</strain>
    </source>
</reference>
<dbReference type="InParanoid" id="A0A194XU45"/>
<dbReference type="OrthoDB" id="3547906at2759"/>
<dbReference type="EMBL" id="KQ947405">
    <property type="protein sequence ID" value="KUJ23661.1"/>
    <property type="molecule type" value="Genomic_DNA"/>
</dbReference>
<dbReference type="AlphaFoldDB" id="A0A194XU45"/>
<gene>
    <name evidence="1" type="ORF">LY89DRAFT_569466</name>
</gene>
<evidence type="ECO:0000313" key="2">
    <source>
        <dbReference type="Proteomes" id="UP000070700"/>
    </source>
</evidence>
<name>A0A194XU45_MOLSC</name>
<accession>A0A194XU45</accession>
<keyword evidence="2" id="KW-1185">Reference proteome</keyword>
<dbReference type="KEGG" id="psco:LY89DRAFT_569466"/>
<organism evidence="1 2">
    <name type="scientific">Mollisia scopiformis</name>
    <name type="common">Conifer needle endophyte fungus</name>
    <name type="synonym">Phialocephala scopiformis</name>
    <dbReference type="NCBI Taxonomy" id="149040"/>
    <lineage>
        <taxon>Eukaryota</taxon>
        <taxon>Fungi</taxon>
        <taxon>Dikarya</taxon>
        <taxon>Ascomycota</taxon>
        <taxon>Pezizomycotina</taxon>
        <taxon>Leotiomycetes</taxon>
        <taxon>Helotiales</taxon>
        <taxon>Mollisiaceae</taxon>
        <taxon>Mollisia</taxon>
    </lineage>
</organism>
<dbReference type="Proteomes" id="UP000070700">
    <property type="component" value="Unassembled WGS sequence"/>
</dbReference>